<dbReference type="InterPro" id="IPR037528">
    <property type="entry name" value="ArgB"/>
</dbReference>
<dbReference type="InterPro" id="IPR036393">
    <property type="entry name" value="AceGlu_kinase-like_sf"/>
</dbReference>
<feature type="site" description="Transition state stabilizer" evidence="9">
    <location>
        <position position="9"/>
    </location>
</feature>
<dbReference type="PANTHER" id="PTHR23342:SF0">
    <property type="entry name" value="N-ACETYLGLUTAMATE SYNTHASE, MITOCHONDRIAL"/>
    <property type="match status" value="1"/>
</dbReference>
<comment type="pathway">
    <text evidence="1 9">Amino-acid biosynthesis; L-arginine biosynthesis; N(2)-acetyl-L-ornithine from L-glutamate: step 2/4.</text>
</comment>
<dbReference type="EC" id="2.7.2.8" evidence="9"/>
<keyword evidence="4 9" id="KW-0808">Transferase</keyword>
<sequence>MSETLFVVKIGGNVIDSPDALHAFLKDFAMVKGHKILIHGGGKIATKIGDQLGVQSKYINGRRITDDDTIDIVTMVYGGLVNKKIVAQLQALQTNAIGLTGADANMIPATKRPLKLINGESVDFGWVGDVDHSRFESQNLKLLIGAGFTPVFAPLTHDGQGHILNTNADTIASTLAVGLSSLYHVRLIYCFEKKGVLEDVNNDDSVIRNINKEKYQQLLAENKLFEGILPKIDNAFDAINAGVKEVLIGHAADLVKNTTEATEGTLITR</sequence>
<dbReference type="InterPro" id="IPR004662">
    <property type="entry name" value="AcgluKinase_fam"/>
</dbReference>
<evidence type="ECO:0000256" key="3">
    <source>
        <dbReference type="ARBA" id="ARBA00022605"/>
    </source>
</evidence>
<feature type="binding site" evidence="9">
    <location>
        <begin position="41"/>
        <end position="42"/>
    </location>
    <ligand>
        <name>substrate</name>
    </ligand>
</feature>
<evidence type="ECO:0000256" key="8">
    <source>
        <dbReference type="ARBA" id="ARBA00048141"/>
    </source>
</evidence>
<keyword evidence="6 9" id="KW-0418">Kinase</keyword>
<keyword evidence="5 9" id="KW-0547">Nucleotide-binding</keyword>
<keyword evidence="7 9" id="KW-0067">ATP-binding</keyword>
<keyword evidence="12" id="KW-1185">Reference proteome</keyword>
<name>A0ABZ0W076_9BACT</name>
<comment type="function">
    <text evidence="9">Catalyzes the ATP-dependent phosphorylation of N-acetyl-L-glutamate.</text>
</comment>
<comment type="subcellular location">
    <subcellularLocation>
        <location evidence="9">Cytoplasm</location>
    </subcellularLocation>
</comment>
<evidence type="ECO:0000259" key="10">
    <source>
        <dbReference type="Pfam" id="PF00696"/>
    </source>
</evidence>
<evidence type="ECO:0000313" key="11">
    <source>
        <dbReference type="EMBL" id="WQD36324.1"/>
    </source>
</evidence>
<evidence type="ECO:0000256" key="2">
    <source>
        <dbReference type="ARBA" id="ARBA00022571"/>
    </source>
</evidence>
<dbReference type="PANTHER" id="PTHR23342">
    <property type="entry name" value="N-ACETYLGLUTAMATE SYNTHASE"/>
    <property type="match status" value="1"/>
</dbReference>
<dbReference type="HAMAP" id="MF_00082">
    <property type="entry name" value="ArgB"/>
    <property type="match status" value="1"/>
</dbReference>
<dbReference type="SUPFAM" id="SSF53633">
    <property type="entry name" value="Carbamate kinase-like"/>
    <property type="match status" value="1"/>
</dbReference>
<evidence type="ECO:0000256" key="1">
    <source>
        <dbReference type="ARBA" id="ARBA00004828"/>
    </source>
</evidence>
<keyword evidence="2 9" id="KW-0055">Arginine biosynthesis</keyword>
<comment type="catalytic activity">
    <reaction evidence="8 9">
        <text>N-acetyl-L-glutamate + ATP = N-acetyl-L-glutamyl 5-phosphate + ADP</text>
        <dbReference type="Rhea" id="RHEA:14629"/>
        <dbReference type="ChEBI" id="CHEBI:30616"/>
        <dbReference type="ChEBI" id="CHEBI:44337"/>
        <dbReference type="ChEBI" id="CHEBI:57936"/>
        <dbReference type="ChEBI" id="CHEBI:456216"/>
        <dbReference type="EC" id="2.7.2.8"/>
    </reaction>
</comment>
<evidence type="ECO:0000256" key="9">
    <source>
        <dbReference type="HAMAP-Rule" id="MF_00082"/>
    </source>
</evidence>
<reference evidence="11 12" key="1">
    <citation type="submission" date="2023-12" db="EMBL/GenBank/DDBJ databases">
        <title>Genome sequencing and assembly of bacterial species from a model synthetic community.</title>
        <authorList>
            <person name="Hogle S.L."/>
        </authorList>
    </citation>
    <scope>NUCLEOTIDE SEQUENCE [LARGE SCALE GENOMIC DNA]</scope>
    <source>
        <strain evidence="11 12">HAMBI_3031</strain>
    </source>
</reference>
<evidence type="ECO:0000256" key="5">
    <source>
        <dbReference type="ARBA" id="ARBA00022741"/>
    </source>
</evidence>
<keyword evidence="3 9" id="KW-0028">Amino-acid biosynthesis</keyword>
<feature type="binding site" evidence="9">
    <location>
        <position position="165"/>
    </location>
    <ligand>
        <name>substrate</name>
    </ligand>
</feature>
<feature type="binding site" evidence="9">
    <location>
        <position position="63"/>
    </location>
    <ligand>
        <name>substrate</name>
    </ligand>
</feature>
<dbReference type="NCBIfam" id="TIGR00761">
    <property type="entry name" value="argB"/>
    <property type="match status" value="1"/>
</dbReference>
<dbReference type="InterPro" id="IPR001048">
    <property type="entry name" value="Asp/Glu/Uridylate_kinase"/>
</dbReference>
<dbReference type="GO" id="GO:0003991">
    <property type="term" value="F:acetylglutamate kinase activity"/>
    <property type="evidence" value="ECO:0007669"/>
    <property type="project" value="UniProtKB-EC"/>
</dbReference>
<dbReference type="Proteomes" id="UP001325680">
    <property type="component" value="Chromosome"/>
</dbReference>
<keyword evidence="9" id="KW-0963">Cytoplasm</keyword>
<protein>
    <recommendedName>
        <fullName evidence="9">Acetylglutamate kinase</fullName>
        <ecNumber evidence="9">2.7.2.8</ecNumber>
    </recommendedName>
    <alternativeName>
        <fullName evidence="9">N-acetyl-L-glutamate 5-phosphotransferase</fullName>
    </alternativeName>
    <alternativeName>
        <fullName evidence="9">NAG kinase</fullName>
        <shortName evidence="9">NAGK</shortName>
    </alternativeName>
</protein>
<gene>
    <name evidence="9 11" type="primary">argB</name>
    <name evidence="11" type="ORF">U0035_11680</name>
</gene>
<evidence type="ECO:0000313" key="12">
    <source>
        <dbReference type="Proteomes" id="UP001325680"/>
    </source>
</evidence>
<dbReference type="EMBL" id="CP139960">
    <property type="protein sequence ID" value="WQD36324.1"/>
    <property type="molecule type" value="Genomic_DNA"/>
</dbReference>
<evidence type="ECO:0000256" key="6">
    <source>
        <dbReference type="ARBA" id="ARBA00022777"/>
    </source>
</evidence>
<dbReference type="PIRSF" id="PIRSF000728">
    <property type="entry name" value="NAGK"/>
    <property type="match status" value="1"/>
</dbReference>
<dbReference type="Gene3D" id="3.40.1160.10">
    <property type="entry name" value="Acetylglutamate kinase-like"/>
    <property type="match status" value="1"/>
</dbReference>
<dbReference type="CDD" id="cd04238">
    <property type="entry name" value="AAK_NAGK-like"/>
    <property type="match status" value="1"/>
</dbReference>
<accession>A0ABZ0W076</accession>
<dbReference type="Pfam" id="PF00696">
    <property type="entry name" value="AA_kinase"/>
    <property type="match status" value="1"/>
</dbReference>
<proteinExistence type="inferred from homology"/>
<feature type="domain" description="Aspartate/glutamate/uridylate kinase" evidence="10">
    <location>
        <begin position="5"/>
        <end position="249"/>
    </location>
</feature>
<evidence type="ECO:0000256" key="7">
    <source>
        <dbReference type="ARBA" id="ARBA00022840"/>
    </source>
</evidence>
<dbReference type="RefSeq" id="WP_114790463.1">
    <property type="nucleotide sequence ID" value="NZ_CP139960.1"/>
</dbReference>
<feature type="site" description="Transition state stabilizer" evidence="9">
    <location>
        <position position="231"/>
    </location>
</feature>
<organism evidence="11 12">
    <name type="scientific">Niabella yanshanensis</name>
    <dbReference type="NCBI Taxonomy" id="577386"/>
    <lineage>
        <taxon>Bacteria</taxon>
        <taxon>Pseudomonadati</taxon>
        <taxon>Bacteroidota</taxon>
        <taxon>Chitinophagia</taxon>
        <taxon>Chitinophagales</taxon>
        <taxon>Chitinophagaceae</taxon>
        <taxon>Niabella</taxon>
    </lineage>
</organism>
<comment type="similarity">
    <text evidence="9">Belongs to the acetylglutamate kinase family. ArgB subfamily.</text>
</comment>
<evidence type="ECO:0000256" key="4">
    <source>
        <dbReference type="ARBA" id="ARBA00022679"/>
    </source>
</evidence>